<evidence type="ECO:0000256" key="1">
    <source>
        <dbReference type="ARBA" id="ARBA00004123"/>
    </source>
</evidence>
<feature type="non-terminal residue" evidence="6">
    <location>
        <position position="101"/>
    </location>
</feature>
<sequence length="101" mass="11693">MYVPAEIDEHPSYVVDQEKFLEDLLLTDYAEEGNEQIAFNKGVKKRQRKASSSAAVQENMDDQGSIQTKKIMHRGIERQRRQEMSGLYASIRSLLPQEYTK</sequence>
<comment type="caution">
    <text evidence="6">The sequence shown here is derived from an EMBL/GenBank/DDBJ whole genome shotgun (WGS) entry which is preliminary data.</text>
</comment>
<reference evidence="6" key="1">
    <citation type="submission" date="2020-06" db="EMBL/GenBank/DDBJ databases">
        <authorList>
            <person name="Li T."/>
            <person name="Hu X."/>
            <person name="Zhang T."/>
            <person name="Song X."/>
            <person name="Zhang H."/>
            <person name="Dai N."/>
            <person name="Sheng W."/>
            <person name="Hou X."/>
            <person name="Wei L."/>
        </authorList>
    </citation>
    <scope>NUCLEOTIDE SEQUENCE</scope>
    <source>
        <strain evidence="6">G02</strain>
        <tissue evidence="6">Leaf</tissue>
    </source>
</reference>
<keyword evidence="4" id="KW-0539">Nucleus</keyword>
<evidence type="ECO:0000313" key="6">
    <source>
        <dbReference type="EMBL" id="KAL0304183.1"/>
    </source>
</evidence>
<evidence type="ECO:0000256" key="3">
    <source>
        <dbReference type="ARBA" id="ARBA00023163"/>
    </source>
</evidence>
<evidence type="ECO:0000259" key="5">
    <source>
        <dbReference type="PROSITE" id="PS50888"/>
    </source>
</evidence>
<protein>
    <recommendedName>
        <fullName evidence="5">BHLH domain-containing protein</fullName>
    </recommendedName>
</protein>
<name>A0AAW2KCR4_SESRA</name>
<dbReference type="InterPro" id="IPR036638">
    <property type="entry name" value="HLH_DNA-bd_sf"/>
</dbReference>
<proteinExistence type="predicted"/>
<keyword evidence="2" id="KW-0805">Transcription regulation</keyword>
<comment type="subcellular location">
    <subcellularLocation>
        <location evidence="1">Nucleus</location>
    </subcellularLocation>
</comment>
<dbReference type="SUPFAM" id="SSF47459">
    <property type="entry name" value="HLH, helix-loop-helix DNA-binding domain"/>
    <property type="match status" value="1"/>
</dbReference>
<accession>A0AAW2KCR4</accession>
<organism evidence="6">
    <name type="scientific">Sesamum radiatum</name>
    <name type="common">Black benniseed</name>
    <dbReference type="NCBI Taxonomy" id="300843"/>
    <lineage>
        <taxon>Eukaryota</taxon>
        <taxon>Viridiplantae</taxon>
        <taxon>Streptophyta</taxon>
        <taxon>Embryophyta</taxon>
        <taxon>Tracheophyta</taxon>
        <taxon>Spermatophyta</taxon>
        <taxon>Magnoliopsida</taxon>
        <taxon>eudicotyledons</taxon>
        <taxon>Gunneridae</taxon>
        <taxon>Pentapetalae</taxon>
        <taxon>asterids</taxon>
        <taxon>lamiids</taxon>
        <taxon>Lamiales</taxon>
        <taxon>Pedaliaceae</taxon>
        <taxon>Sesamum</taxon>
    </lineage>
</organism>
<dbReference type="AlphaFoldDB" id="A0AAW2KCR4"/>
<evidence type="ECO:0000256" key="4">
    <source>
        <dbReference type="ARBA" id="ARBA00023242"/>
    </source>
</evidence>
<dbReference type="GO" id="GO:0005634">
    <property type="term" value="C:nucleus"/>
    <property type="evidence" value="ECO:0007669"/>
    <property type="project" value="UniProtKB-SubCell"/>
</dbReference>
<dbReference type="Pfam" id="PF00010">
    <property type="entry name" value="HLH"/>
    <property type="match status" value="1"/>
</dbReference>
<dbReference type="InterPro" id="IPR011598">
    <property type="entry name" value="bHLH_dom"/>
</dbReference>
<reference evidence="6" key="2">
    <citation type="journal article" date="2024" name="Plant">
        <title>Genomic evolution and insights into agronomic trait innovations of Sesamum species.</title>
        <authorList>
            <person name="Miao H."/>
            <person name="Wang L."/>
            <person name="Qu L."/>
            <person name="Liu H."/>
            <person name="Sun Y."/>
            <person name="Le M."/>
            <person name="Wang Q."/>
            <person name="Wei S."/>
            <person name="Zheng Y."/>
            <person name="Lin W."/>
            <person name="Duan Y."/>
            <person name="Cao H."/>
            <person name="Xiong S."/>
            <person name="Wang X."/>
            <person name="Wei L."/>
            <person name="Li C."/>
            <person name="Ma Q."/>
            <person name="Ju M."/>
            <person name="Zhao R."/>
            <person name="Li G."/>
            <person name="Mu C."/>
            <person name="Tian Q."/>
            <person name="Mei H."/>
            <person name="Zhang T."/>
            <person name="Gao T."/>
            <person name="Zhang H."/>
        </authorList>
    </citation>
    <scope>NUCLEOTIDE SEQUENCE</scope>
    <source>
        <strain evidence="6">G02</strain>
    </source>
</reference>
<keyword evidence="3" id="KW-0804">Transcription</keyword>
<evidence type="ECO:0000256" key="2">
    <source>
        <dbReference type="ARBA" id="ARBA00023015"/>
    </source>
</evidence>
<feature type="domain" description="BHLH" evidence="5">
    <location>
        <begin position="68"/>
        <end position="101"/>
    </location>
</feature>
<dbReference type="EMBL" id="JACGWJ010000029">
    <property type="protein sequence ID" value="KAL0304183.1"/>
    <property type="molecule type" value="Genomic_DNA"/>
</dbReference>
<dbReference type="GO" id="GO:0046983">
    <property type="term" value="F:protein dimerization activity"/>
    <property type="evidence" value="ECO:0007669"/>
    <property type="project" value="InterPro"/>
</dbReference>
<dbReference type="PROSITE" id="PS50888">
    <property type="entry name" value="BHLH"/>
    <property type="match status" value="1"/>
</dbReference>
<gene>
    <name evidence="6" type="ORF">Sradi_6286400</name>
</gene>